<dbReference type="SUPFAM" id="SSF52467">
    <property type="entry name" value="DHS-like NAD/FAD-binding domain"/>
    <property type="match status" value="1"/>
</dbReference>
<reference evidence="1 2" key="1">
    <citation type="journal article" date="2017" name="Antonie Van Leeuwenhoek">
        <title>Rhizobium rhizosphaerae sp. nov., a novel species isolated from rice rhizosphere.</title>
        <authorList>
            <person name="Zhao J.J."/>
            <person name="Zhang J."/>
            <person name="Zhang R.J."/>
            <person name="Zhang C.W."/>
            <person name="Yin H.Q."/>
            <person name="Zhang X.X."/>
        </authorList>
    </citation>
    <scope>NUCLEOTIDE SEQUENCE [LARGE SCALE GENOMIC DNA]</scope>
    <source>
        <strain evidence="1 2">RD15</strain>
    </source>
</reference>
<evidence type="ECO:0000313" key="1">
    <source>
        <dbReference type="EMBL" id="OQP87058.1"/>
    </source>
</evidence>
<gene>
    <name evidence="1" type="ORF">BTR14_06350</name>
</gene>
<dbReference type="InterPro" id="IPR029035">
    <property type="entry name" value="DHS-like_NAD/FAD-binding_dom"/>
</dbReference>
<protein>
    <recommendedName>
        <fullName evidence="3">SIR2-like domain-containing protein</fullName>
    </recommendedName>
</protein>
<dbReference type="EMBL" id="MSPX01000004">
    <property type="protein sequence ID" value="OQP87058.1"/>
    <property type="molecule type" value="Genomic_DNA"/>
</dbReference>
<accession>A0ABX3PF76</accession>
<name>A0ABX3PF76_9HYPH</name>
<evidence type="ECO:0000313" key="2">
    <source>
        <dbReference type="Proteomes" id="UP000192652"/>
    </source>
</evidence>
<dbReference type="Proteomes" id="UP000192652">
    <property type="component" value="Unassembled WGS sequence"/>
</dbReference>
<keyword evidence="2" id="KW-1185">Reference proteome</keyword>
<dbReference type="RefSeq" id="WP_081174829.1">
    <property type="nucleotide sequence ID" value="NZ_MSPX01000004.1"/>
</dbReference>
<evidence type="ECO:0008006" key="3">
    <source>
        <dbReference type="Google" id="ProtNLM"/>
    </source>
</evidence>
<sequence length="296" mass="33512">MSSTINFTMPDDLINAARNRELILFIGAGLSKNISSDLPLGGQLIGQIAKVIGMDERILSIHTGGDYQILAEYLLHTDIYNIVIQELESAINNRMMSAASSRSHNLLVELETELIFTTNWDFWIEKAFSENNKHLNIIRKPSDLIDRVGSGINVYSNKNRQISHPTLIKYHGDFSDPSTLIFSIGSYLDRVIEESPYDIVLGNALLSKSVLFLGYSFSDLNLRLIWYKLLRHRRKIYETGGRREMPKSFIFATSQNPISEAWLKRIGIHTIHPDPDPRKTGVALEGLLDLLVEAQK</sequence>
<dbReference type="Pfam" id="PF13289">
    <property type="entry name" value="SIR2_2"/>
    <property type="match status" value="1"/>
</dbReference>
<comment type="caution">
    <text evidence="1">The sequence shown here is derived from an EMBL/GenBank/DDBJ whole genome shotgun (WGS) entry which is preliminary data.</text>
</comment>
<organism evidence="1 2">
    <name type="scientific">Xaviernesmea rhizosphaerae</name>
    <dbReference type="NCBI Taxonomy" id="1672749"/>
    <lineage>
        <taxon>Bacteria</taxon>
        <taxon>Pseudomonadati</taxon>
        <taxon>Pseudomonadota</taxon>
        <taxon>Alphaproteobacteria</taxon>
        <taxon>Hyphomicrobiales</taxon>
        <taxon>Rhizobiaceae</taxon>
        <taxon>Rhizobium/Agrobacterium group</taxon>
        <taxon>Xaviernesmea</taxon>
    </lineage>
</organism>
<proteinExistence type="predicted"/>